<feature type="compositionally biased region" description="Polar residues" evidence="1">
    <location>
        <begin position="357"/>
        <end position="371"/>
    </location>
</feature>
<sequence>MDQLFTLPVFNRNHHGTNSIGNAKNPFKLRGLSFGLRLGAGDAATQRHGKTDSVVSVRTENEINELIELMSPTSPSSSAFAVGRRTERAQKTQMTDQMILDAMYHSVVGKGNHGNGMASSEDVSDDEEGYDNAEETDGDADAFEQEYFPTSSVSYESESEADLDLESVPASPPNEVHDAHYQYLHPTNANGSGSSGGRHPNAVGGGAYIPFHLPRRTSNVNITPIDTTARSRGSTPSLMSSSSKSSVSSRTSMSVSTPPLSPDGSGSASGGQALLPSIEERFARDGSGGGLAYDDDDDDEEDDEEYGYARYARDTPAVHLRDGAPWPTQKSRVEWIARNQHQQTEEDTGITPMKRTVSPTPSDAETVSPRPSGTFVARILARKLGPGSPTSPMSPRSPLSPKSELFMDTKAKKAEEKRRKKERVEELARALKEKEKKAKADPDRISDRMKEKRMHMMEPVPMYGGFGMKM</sequence>
<reference evidence="2" key="1">
    <citation type="submission" date="2023-03" db="EMBL/GenBank/DDBJ databases">
        <title>Massive genome expansion in bonnet fungi (Mycena s.s.) driven by repeated elements and novel gene families across ecological guilds.</title>
        <authorList>
            <consortium name="Lawrence Berkeley National Laboratory"/>
            <person name="Harder C.B."/>
            <person name="Miyauchi S."/>
            <person name="Viragh M."/>
            <person name="Kuo A."/>
            <person name="Thoen E."/>
            <person name="Andreopoulos B."/>
            <person name="Lu D."/>
            <person name="Skrede I."/>
            <person name="Drula E."/>
            <person name="Henrissat B."/>
            <person name="Morin E."/>
            <person name="Kohler A."/>
            <person name="Barry K."/>
            <person name="LaButti K."/>
            <person name="Morin E."/>
            <person name="Salamov A."/>
            <person name="Lipzen A."/>
            <person name="Mereny Z."/>
            <person name="Hegedus B."/>
            <person name="Baldrian P."/>
            <person name="Stursova M."/>
            <person name="Weitz H."/>
            <person name="Taylor A."/>
            <person name="Grigoriev I.V."/>
            <person name="Nagy L.G."/>
            <person name="Martin F."/>
            <person name="Kauserud H."/>
        </authorList>
    </citation>
    <scope>NUCLEOTIDE SEQUENCE</scope>
    <source>
        <strain evidence="2">CBHHK200</strain>
    </source>
</reference>
<feature type="region of interest" description="Disordered" evidence="1">
    <location>
        <begin position="351"/>
        <end position="456"/>
    </location>
</feature>
<dbReference type="Proteomes" id="UP001218188">
    <property type="component" value="Unassembled WGS sequence"/>
</dbReference>
<keyword evidence="3" id="KW-1185">Reference proteome</keyword>
<gene>
    <name evidence="2" type="ORF">C8F04DRAFT_1128813</name>
</gene>
<dbReference type="EMBL" id="JARJCM010000154">
    <property type="protein sequence ID" value="KAJ7025381.1"/>
    <property type="molecule type" value="Genomic_DNA"/>
</dbReference>
<evidence type="ECO:0000313" key="3">
    <source>
        <dbReference type="Proteomes" id="UP001218188"/>
    </source>
</evidence>
<evidence type="ECO:0000256" key="1">
    <source>
        <dbReference type="SAM" id="MobiDB-lite"/>
    </source>
</evidence>
<organism evidence="2 3">
    <name type="scientific">Mycena alexandri</name>
    <dbReference type="NCBI Taxonomy" id="1745969"/>
    <lineage>
        <taxon>Eukaryota</taxon>
        <taxon>Fungi</taxon>
        <taxon>Dikarya</taxon>
        <taxon>Basidiomycota</taxon>
        <taxon>Agaricomycotina</taxon>
        <taxon>Agaricomycetes</taxon>
        <taxon>Agaricomycetidae</taxon>
        <taxon>Agaricales</taxon>
        <taxon>Marasmiineae</taxon>
        <taxon>Mycenaceae</taxon>
        <taxon>Mycena</taxon>
    </lineage>
</organism>
<protein>
    <submittedName>
        <fullName evidence="2">Uncharacterized protein</fullName>
    </submittedName>
</protein>
<feature type="compositionally biased region" description="Basic and acidic residues" evidence="1">
    <location>
        <begin position="405"/>
        <end position="456"/>
    </location>
</feature>
<feature type="compositionally biased region" description="Acidic residues" evidence="1">
    <location>
        <begin position="293"/>
        <end position="305"/>
    </location>
</feature>
<comment type="caution">
    <text evidence="2">The sequence shown here is derived from an EMBL/GenBank/DDBJ whole genome shotgun (WGS) entry which is preliminary data.</text>
</comment>
<proteinExistence type="predicted"/>
<accession>A0AAD6SCL0</accession>
<feature type="region of interest" description="Disordered" evidence="1">
    <location>
        <begin position="111"/>
        <end position="305"/>
    </location>
</feature>
<name>A0AAD6SCL0_9AGAR</name>
<evidence type="ECO:0000313" key="2">
    <source>
        <dbReference type="EMBL" id="KAJ7025381.1"/>
    </source>
</evidence>
<feature type="compositionally biased region" description="Acidic residues" evidence="1">
    <location>
        <begin position="122"/>
        <end position="144"/>
    </location>
</feature>
<feature type="compositionally biased region" description="Polar residues" evidence="1">
    <location>
        <begin position="216"/>
        <end position="228"/>
    </location>
</feature>
<dbReference type="AlphaFoldDB" id="A0AAD6SCL0"/>
<feature type="compositionally biased region" description="Low complexity" evidence="1">
    <location>
        <begin position="230"/>
        <end position="277"/>
    </location>
</feature>